<comment type="similarity">
    <text evidence="1">Belongs to the peptidase C19 family.</text>
</comment>
<dbReference type="Proteomes" id="UP000186817">
    <property type="component" value="Unassembled WGS sequence"/>
</dbReference>
<keyword evidence="1" id="KW-0788">Thiol protease</keyword>
<keyword evidence="1" id="KW-0833">Ubl conjugation pathway</keyword>
<keyword evidence="5" id="KW-1185">Reference proteome</keyword>
<proteinExistence type="inferred from homology"/>
<accession>A0A1Q9EV77</accession>
<comment type="caution">
    <text evidence="4">The sequence shown here is derived from an EMBL/GenBank/DDBJ whole genome shotgun (WGS) entry which is preliminary data.</text>
</comment>
<evidence type="ECO:0000256" key="1">
    <source>
        <dbReference type="RuleBase" id="RU366025"/>
    </source>
</evidence>
<protein>
    <recommendedName>
        <fullName evidence="1">Ubiquitin carboxyl-terminal hydrolase</fullName>
        <ecNumber evidence="1">3.4.19.12</ecNumber>
    </recommendedName>
</protein>
<keyword evidence="1 4" id="KW-0378">Hydrolase</keyword>
<dbReference type="Pfam" id="PF00443">
    <property type="entry name" value="UCH"/>
    <property type="match status" value="1"/>
</dbReference>
<dbReference type="InterPro" id="IPR001394">
    <property type="entry name" value="Peptidase_C19_UCH"/>
</dbReference>
<evidence type="ECO:0000313" key="4">
    <source>
        <dbReference type="EMBL" id="OLQ11336.1"/>
    </source>
</evidence>
<dbReference type="AlphaFoldDB" id="A0A1Q9EV77"/>
<dbReference type="SUPFAM" id="SSF54001">
    <property type="entry name" value="Cysteine proteinases"/>
    <property type="match status" value="1"/>
</dbReference>
<dbReference type="Gene3D" id="3.90.70.10">
    <property type="entry name" value="Cysteine proteinases"/>
    <property type="match status" value="1"/>
</dbReference>
<dbReference type="GO" id="GO:0016579">
    <property type="term" value="P:protein deubiquitination"/>
    <property type="evidence" value="ECO:0007669"/>
    <property type="project" value="InterPro"/>
</dbReference>
<comment type="catalytic activity">
    <reaction evidence="1">
        <text>Thiol-dependent hydrolysis of ester, thioester, amide, peptide and isopeptide bonds formed by the C-terminal Gly of ubiquitin (a 76-residue protein attached to proteins as an intracellular targeting signal).</text>
        <dbReference type="EC" id="3.4.19.12"/>
    </reaction>
</comment>
<dbReference type="GO" id="GO:0005634">
    <property type="term" value="C:nucleus"/>
    <property type="evidence" value="ECO:0007669"/>
    <property type="project" value="TreeGrafter"/>
</dbReference>
<dbReference type="PANTHER" id="PTHR24006">
    <property type="entry name" value="UBIQUITIN CARBOXYL-TERMINAL HYDROLASE"/>
    <property type="match status" value="1"/>
</dbReference>
<evidence type="ECO:0000256" key="2">
    <source>
        <dbReference type="SAM" id="MobiDB-lite"/>
    </source>
</evidence>
<dbReference type="EC" id="3.4.19.12" evidence="1"/>
<dbReference type="PROSITE" id="PS00973">
    <property type="entry name" value="USP_2"/>
    <property type="match status" value="1"/>
</dbReference>
<dbReference type="PROSITE" id="PS00972">
    <property type="entry name" value="USP_1"/>
    <property type="match status" value="1"/>
</dbReference>
<dbReference type="OrthoDB" id="289038at2759"/>
<feature type="compositionally biased region" description="Acidic residues" evidence="2">
    <location>
        <begin position="16"/>
        <end position="26"/>
    </location>
</feature>
<feature type="domain" description="USP" evidence="3">
    <location>
        <begin position="56"/>
        <end position="371"/>
    </location>
</feature>
<evidence type="ECO:0000313" key="5">
    <source>
        <dbReference type="Proteomes" id="UP000186817"/>
    </source>
</evidence>
<feature type="region of interest" description="Disordered" evidence="2">
    <location>
        <begin position="1"/>
        <end position="26"/>
    </location>
</feature>
<dbReference type="InterPro" id="IPR050164">
    <property type="entry name" value="Peptidase_C19"/>
</dbReference>
<name>A0A1Q9EV77_SYMMI</name>
<dbReference type="GO" id="GO:0004843">
    <property type="term" value="F:cysteine-type deubiquitinase activity"/>
    <property type="evidence" value="ECO:0007669"/>
    <property type="project" value="UniProtKB-UniRule"/>
</dbReference>
<dbReference type="InterPro" id="IPR018200">
    <property type="entry name" value="USP_CS"/>
</dbReference>
<reference evidence="4 5" key="1">
    <citation type="submission" date="2016-02" db="EMBL/GenBank/DDBJ databases">
        <title>Genome analysis of coral dinoflagellate symbionts highlights evolutionary adaptations to a symbiotic lifestyle.</title>
        <authorList>
            <person name="Aranda M."/>
            <person name="Li Y."/>
            <person name="Liew Y.J."/>
            <person name="Baumgarten S."/>
            <person name="Simakov O."/>
            <person name="Wilson M."/>
            <person name="Piel J."/>
            <person name="Ashoor H."/>
            <person name="Bougouffa S."/>
            <person name="Bajic V.B."/>
            <person name="Ryu T."/>
            <person name="Ravasi T."/>
            <person name="Bayer T."/>
            <person name="Micklem G."/>
            <person name="Kim H."/>
            <person name="Bhak J."/>
            <person name="Lajeunesse T.C."/>
            <person name="Voolstra C.R."/>
        </authorList>
    </citation>
    <scope>NUCLEOTIDE SEQUENCE [LARGE SCALE GENOMIC DNA]</scope>
    <source>
        <strain evidence="4 5">CCMP2467</strain>
    </source>
</reference>
<organism evidence="4 5">
    <name type="scientific">Symbiodinium microadriaticum</name>
    <name type="common">Dinoflagellate</name>
    <name type="synonym">Zooxanthella microadriatica</name>
    <dbReference type="NCBI Taxonomy" id="2951"/>
    <lineage>
        <taxon>Eukaryota</taxon>
        <taxon>Sar</taxon>
        <taxon>Alveolata</taxon>
        <taxon>Dinophyceae</taxon>
        <taxon>Suessiales</taxon>
        <taxon>Symbiodiniaceae</taxon>
        <taxon>Symbiodinium</taxon>
    </lineage>
</organism>
<dbReference type="PANTHER" id="PTHR24006:SF702">
    <property type="entry name" value="UBIQUITIN CARBOXYL-TERMINAL HYDROLASE 47"/>
    <property type="match status" value="1"/>
</dbReference>
<keyword evidence="1" id="KW-0645">Protease</keyword>
<dbReference type="PROSITE" id="PS50235">
    <property type="entry name" value="USP_3"/>
    <property type="match status" value="1"/>
</dbReference>
<dbReference type="GO" id="GO:0006508">
    <property type="term" value="P:proteolysis"/>
    <property type="evidence" value="ECO:0007669"/>
    <property type="project" value="UniProtKB-KW"/>
</dbReference>
<dbReference type="InterPro" id="IPR028889">
    <property type="entry name" value="USP"/>
</dbReference>
<dbReference type="GO" id="GO:0005829">
    <property type="term" value="C:cytosol"/>
    <property type="evidence" value="ECO:0007669"/>
    <property type="project" value="TreeGrafter"/>
</dbReference>
<sequence>MMAGNKIAETSFSWTGDDDDDDDDNDYDDDAHCEELLAVLRSCGPAKLQERGEGGVGLMNQGATCYMNSLLQSLFYTPEFRLAVYGFEYDPELHGEASRCIPLQLQKLFAELQISVAGAASTKDLTTACGFTGRDAMQQHDVQELCRVLFDALERSSSLLADAIRGLYAGKSTSYIKCREEINGKVYQSARTEKYMDLQVPIQDCSSLEEALRKLVEPEVMEGDNQWLCEELGEKVDALKGLTIETLPKILCIQLLRFVFDVATMRRKKLSEVVALPLILDLAFLSDSGSKPSLYQLAAVCLHSGTAHGGHYHAFAWDPCSGAWRDANDTRVQVLSAKQCSALFGADDSAEPRAPQALHSADAYFLLYRQVSETEVPRVQDAAIPQCLRDQLLSENQRLSRLQRAYDLHRKLLEVKVFHPLAAQRALQRYAAAQLEALGAAAPEAEPEMSVTVKTSSQRPAAAVQRKVLKSLASSDMSWCRDVDLAAVKSARLRLYDPWRGLPGRPLEGIRPLGDCLRGFNSTATLVMELPDTSGCFEQWQEDRTETFLVLWDKQLGAPSLGSASVVALRLPPAAEATCVAGEADLAKEPTQVPPSTETYEPEPEEVQQDLFALEVPTEPARSHGDRSPLLRTVREAAATLWNLPASSQLALVPLSGMQAGKELKGDDLTLQGSGCEYGDIICVEQLEGPGASQAVQLQYSWWQW</sequence>
<gene>
    <name evidence="4" type="primary">usp47</name>
    <name evidence="4" type="ORF">AK812_SmicGene4879</name>
</gene>
<evidence type="ECO:0000259" key="3">
    <source>
        <dbReference type="PROSITE" id="PS50235"/>
    </source>
</evidence>
<dbReference type="InterPro" id="IPR038765">
    <property type="entry name" value="Papain-like_cys_pep_sf"/>
</dbReference>
<dbReference type="EMBL" id="LSRX01000061">
    <property type="protein sequence ID" value="OLQ11336.1"/>
    <property type="molecule type" value="Genomic_DNA"/>
</dbReference>